<feature type="domain" description="KEN" evidence="5">
    <location>
        <begin position="164"/>
        <end position="325"/>
    </location>
</feature>
<dbReference type="InterPro" id="IPR045133">
    <property type="entry name" value="IRE1/2-like"/>
</dbReference>
<evidence type="ECO:0000313" key="6">
    <source>
        <dbReference type="EMBL" id="GMN21283.1"/>
    </source>
</evidence>
<dbReference type="GO" id="GO:0006397">
    <property type="term" value="P:mRNA processing"/>
    <property type="evidence" value="ECO:0007669"/>
    <property type="project" value="InterPro"/>
</dbReference>
<dbReference type="EMBL" id="BTGU01003992">
    <property type="protein sequence ID" value="GMN21283.1"/>
    <property type="molecule type" value="Genomic_DNA"/>
</dbReference>
<evidence type="ECO:0000256" key="3">
    <source>
        <dbReference type="ARBA" id="ARBA00022840"/>
    </source>
</evidence>
<accession>A0AA87Z8N8</accession>
<dbReference type="GO" id="GO:0051082">
    <property type="term" value="F:unfolded protein binding"/>
    <property type="evidence" value="ECO:0007669"/>
    <property type="project" value="TreeGrafter"/>
</dbReference>
<dbReference type="InterPro" id="IPR011009">
    <property type="entry name" value="Kinase-like_dom_sf"/>
</dbReference>
<protein>
    <recommendedName>
        <fullName evidence="5">KEN domain-containing protein</fullName>
    </recommendedName>
</protein>
<evidence type="ECO:0000259" key="5">
    <source>
        <dbReference type="PROSITE" id="PS51392"/>
    </source>
</evidence>
<comment type="caution">
    <text evidence="6">The sequence shown here is derived from an EMBL/GenBank/DDBJ whole genome shotgun (WGS) entry which is preliminary data.</text>
</comment>
<dbReference type="Proteomes" id="UP001187192">
    <property type="component" value="Unassembled WGS sequence"/>
</dbReference>
<dbReference type="AlphaFoldDB" id="A0AA87Z8N8"/>
<dbReference type="GO" id="GO:1990604">
    <property type="term" value="C:IRE1-TRAF2-ASK1 complex"/>
    <property type="evidence" value="ECO:0007669"/>
    <property type="project" value="TreeGrafter"/>
</dbReference>
<dbReference type="Gene3D" id="1.20.1440.180">
    <property type="entry name" value="KEN domain"/>
    <property type="match status" value="1"/>
</dbReference>
<evidence type="ECO:0000256" key="4">
    <source>
        <dbReference type="SAM" id="MobiDB-lite"/>
    </source>
</evidence>
<dbReference type="Pfam" id="PF06479">
    <property type="entry name" value="Ribonuc_2-5A"/>
    <property type="match status" value="1"/>
</dbReference>
<evidence type="ECO:0000313" key="7">
    <source>
        <dbReference type="Proteomes" id="UP001187192"/>
    </source>
</evidence>
<keyword evidence="1" id="KW-0732">Signal</keyword>
<name>A0AA87Z8N8_FICCA</name>
<dbReference type="InterPro" id="IPR038357">
    <property type="entry name" value="KEN_sf"/>
</dbReference>
<dbReference type="InterPro" id="IPR010513">
    <property type="entry name" value="KEN_dom"/>
</dbReference>
<dbReference type="GO" id="GO:0005524">
    <property type="term" value="F:ATP binding"/>
    <property type="evidence" value="ECO:0007669"/>
    <property type="project" value="UniProtKB-KW"/>
</dbReference>
<feature type="region of interest" description="Disordered" evidence="4">
    <location>
        <begin position="221"/>
        <end position="245"/>
    </location>
</feature>
<dbReference type="Gene3D" id="1.10.510.10">
    <property type="entry name" value="Transferase(Phosphotransferase) domain 1"/>
    <property type="match status" value="1"/>
</dbReference>
<dbReference type="PANTHER" id="PTHR13954:SF6">
    <property type="entry name" value="NON-SPECIFIC SERINE_THREONINE PROTEIN KINASE"/>
    <property type="match status" value="1"/>
</dbReference>
<keyword evidence="2" id="KW-0547">Nucleotide-binding</keyword>
<organism evidence="6 7">
    <name type="scientific">Ficus carica</name>
    <name type="common">Common fig</name>
    <dbReference type="NCBI Taxonomy" id="3494"/>
    <lineage>
        <taxon>Eukaryota</taxon>
        <taxon>Viridiplantae</taxon>
        <taxon>Streptophyta</taxon>
        <taxon>Embryophyta</taxon>
        <taxon>Tracheophyta</taxon>
        <taxon>Spermatophyta</taxon>
        <taxon>Magnoliopsida</taxon>
        <taxon>eudicotyledons</taxon>
        <taxon>Gunneridae</taxon>
        <taxon>Pentapetalae</taxon>
        <taxon>rosids</taxon>
        <taxon>fabids</taxon>
        <taxon>Rosales</taxon>
        <taxon>Moraceae</taxon>
        <taxon>Ficeae</taxon>
        <taxon>Ficus</taxon>
    </lineage>
</organism>
<keyword evidence="7" id="KW-1185">Reference proteome</keyword>
<dbReference type="PANTHER" id="PTHR13954">
    <property type="entry name" value="IRE1-RELATED"/>
    <property type="match status" value="1"/>
</dbReference>
<keyword evidence="3" id="KW-0067">ATP-binding</keyword>
<dbReference type="PROSITE" id="PS51392">
    <property type="entry name" value="KEN"/>
    <property type="match status" value="1"/>
</dbReference>
<gene>
    <name evidence="6" type="ORF">TIFTF001_045474</name>
</gene>
<dbReference type="SUPFAM" id="SSF56112">
    <property type="entry name" value="Protein kinase-like (PK-like)"/>
    <property type="match status" value="1"/>
</dbReference>
<evidence type="ECO:0000256" key="1">
    <source>
        <dbReference type="ARBA" id="ARBA00022729"/>
    </source>
</evidence>
<dbReference type="GO" id="GO:0004674">
    <property type="term" value="F:protein serine/threonine kinase activity"/>
    <property type="evidence" value="ECO:0007669"/>
    <property type="project" value="InterPro"/>
</dbReference>
<reference evidence="6" key="1">
    <citation type="submission" date="2023-07" db="EMBL/GenBank/DDBJ databases">
        <title>draft genome sequence of fig (Ficus carica).</title>
        <authorList>
            <person name="Takahashi T."/>
            <person name="Nishimura K."/>
        </authorList>
    </citation>
    <scope>NUCLEOTIDE SEQUENCE</scope>
</reference>
<dbReference type="GO" id="GO:0036498">
    <property type="term" value="P:IRE1-mediated unfolded protein response"/>
    <property type="evidence" value="ECO:0007669"/>
    <property type="project" value="TreeGrafter"/>
</dbReference>
<sequence>MVILSIGNKVLREVSKQKSTGPVIGQQGVLEKEPYASIRAVESHNRNITPKFPNCPCTPHVLSMLDSPCICCDVSVWQAPEQCTKDPSRPTLSANIYSLGEIFYYCITGMPSKSKEWETGRKKRDLPLVDCPEAKDLILRSQEEKPELRPKANELLSHPLFWTLEKRVSFLRDTIDRPSDSKYPNLLDELQKLSVGTVTGGEWDKKIDKENIISYILEQQRRPEEEKMHEQNKKSEQKKNSDSKQNKKEACMYNFCSVRDLVQLIRNMRVHYGELPEDVQLSVGTLHEDFDSFFTSRFPNLLIEVYKVVRKFCKEDEYLCRYFSGDAQILLWSVPQVLSKSPLVSLAPRLDLVVCVVPIPLGVPRAANFLADCIAKLALHSESTSTCSLAEVVPSVTTIL</sequence>
<evidence type="ECO:0000256" key="2">
    <source>
        <dbReference type="ARBA" id="ARBA00022741"/>
    </source>
</evidence>
<proteinExistence type="predicted"/>
<dbReference type="SMART" id="SM00580">
    <property type="entry name" value="PUG"/>
    <property type="match status" value="1"/>
</dbReference>
<dbReference type="GO" id="GO:0004521">
    <property type="term" value="F:RNA endonuclease activity"/>
    <property type="evidence" value="ECO:0007669"/>
    <property type="project" value="InterPro"/>
</dbReference>